<feature type="transmembrane region" description="Helical" evidence="1">
    <location>
        <begin position="220"/>
        <end position="239"/>
    </location>
</feature>
<accession>A0AA37Q7A1</accession>
<evidence type="ECO:0000259" key="2">
    <source>
        <dbReference type="Pfam" id="PF02517"/>
    </source>
</evidence>
<feature type="transmembrane region" description="Helical" evidence="1">
    <location>
        <begin position="68"/>
        <end position="93"/>
    </location>
</feature>
<evidence type="ECO:0000313" key="4">
    <source>
        <dbReference type="Proteomes" id="UP001161325"/>
    </source>
</evidence>
<feature type="transmembrane region" description="Helical" evidence="1">
    <location>
        <begin position="105"/>
        <end position="127"/>
    </location>
</feature>
<dbReference type="GO" id="GO:0080120">
    <property type="term" value="P:CAAX-box protein maturation"/>
    <property type="evidence" value="ECO:0007669"/>
    <property type="project" value="UniProtKB-ARBA"/>
</dbReference>
<keyword evidence="1" id="KW-0472">Membrane</keyword>
<name>A0AA37Q7A1_9BACT</name>
<sequence>MSTASPAALLGKPASSGSSYWALSRAPRYSLTFALPLLVAYEALAALLGGAGGGGLRNGADVWLKTPFVALLGPHGPLAFGVVIVAIALALVIRDLRRTRQPLRGDVFAGMLVESAVMAVVCGLAVGMATARLMQTLPGLVIAAEPIARLGVASKLMIALGAGLYEELLFRVVLVSGLMWLAKRAIGLGPAASALMATVGGAIIFALAHHIGAYGEPLTAQAFTFRVLAGLFFSGLYVLRGFGITAWTHALYDVMVLVIR</sequence>
<reference evidence="3" key="1">
    <citation type="submission" date="2022-08" db="EMBL/GenBank/DDBJ databases">
        <title>Draft genome sequencing of Roseisolibacter agri AW1220.</title>
        <authorList>
            <person name="Tobiishi Y."/>
            <person name="Tonouchi A."/>
        </authorList>
    </citation>
    <scope>NUCLEOTIDE SEQUENCE</scope>
    <source>
        <strain evidence="3">AW1220</strain>
    </source>
</reference>
<evidence type="ECO:0000256" key="1">
    <source>
        <dbReference type="SAM" id="Phobius"/>
    </source>
</evidence>
<keyword evidence="1" id="KW-0812">Transmembrane</keyword>
<dbReference type="GO" id="GO:0004175">
    <property type="term" value="F:endopeptidase activity"/>
    <property type="evidence" value="ECO:0007669"/>
    <property type="project" value="UniProtKB-ARBA"/>
</dbReference>
<dbReference type="InterPro" id="IPR003675">
    <property type="entry name" value="Rce1/LyrA-like_dom"/>
</dbReference>
<keyword evidence="1" id="KW-1133">Transmembrane helix</keyword>
<evidence type="ECO:0000313" key="3">
    <source>
        <dbReference type="EMBL" id="GLC27874.1"/>
    </source>
</evidence>
<feature type="transmembrane region" description="Helical" evidence="1">
    <location>
        <begin position="186"/>
        <end position="208"/>
    </location>
</feature>
<dbReference type="Pfam" id="PF02517">
    <property type="entry name" value="Rce1-like"/>
    <property type="match status" value="1"/>
</dbReference>
<dbReference type="EMBL" id="BRXS01000007">
    <property type="protein sequence ID" value="GLC27874.1"/>
    <property type="molecule type" value="Genomic_DNA"/>
</dbReference>
<proteinExistence type="predicted"/>
<feature type="transmembrane region" description="Helical" evidence="1">
    <location>
        <begin position="29"/>
        <end position="48"/>
    </location>
</feature>
<dbReference type="AlphaFoldDB" id="A0AA37Q7A1"/>
<dbReference type="Proteomes" id="UP001161325">
    <property type="component" value="Unassembled WGS sequence"/>
</dbReference>
<comment type="caution">
    <text evidence="3">The sequence shown here is derived from an EMBL/GenBank/DDBJ whole genome shotgun (WGS) entry which is preliminary data.</text>
</comment>
<organism evidence="3 4">
    <name type="scientific">Roseisolibacter agri</name>
    <dbReference type="NCBI Taxonomy" id="2014610"/>
    <lineage>
        <taxon>Bacteria</taxon>
        <taxon>Pseudomonadati</taxon>
        <taxon>Gemmatimonadota</taxon>
        <taxon>Gemmatimonadia</taxon>
        <taxon>Gemmatimonadales</taxon>
        <taxon>Gemmatimonadaceae</taxon>
        <taxon>Roseisolibacter</taxon>
    </lineage>
</organism>
<keyword evidence="4" id="KW-1185">Reference proteome</keyword>
<dbReference type="RefSeq" id="WP_284352303.1">
    <property type="nucleotide sequence ID" value="NZ_BRXS01000007.1"/>
</dbReference>
<gene>
    <name evidence="3" type="ORF">rosag_43870</name>
</gene>
<feature type="domain" description="CAAX prenyl protease 2/Lysostaphin resistance protein A-like" evidence="2">
    <location>
        <begin position="156"/>
        <end position="255"/>
    </location>
</feature>
<protein>
    <recommendedName>
        <fullName evidence="2">CAAX prenyl protease 2/Lysostaphin resistance protein A-like domain-containing protein</fullName>
    </recommendedName>
</protein>